<dbReference type="Gene3D" id="3.50.50.60">
    <property type="entry name" value="FAD/NAD(P)-binding domain"/>
    <property type="match status" value="2"/>
</dbReference>
<protein>
    <submittedName>
        <fullName evidence="4">FAD-dependent oxidoreductase</fullName>
    </submittedName>
</protein>
<dbReference type="AlphaFoldDB" id="A0A345SRH0"/>
<feature type="region of interest" description="Disordered" evidence="2">
    <location>
        <begin position="405"/>
        <end position="430"/>
    </location>
</feature>
<dbReference type="InterPro" id="IPR036188">
    <property type="entry name" value="FAD/NAD-bd_sf"/>
</dbReference>
<dbReference type="NCBIfam" id="NF004833">
    <property type="entry name" value="PRK06185.1-1"/>
    <property type="match status" value="1"/>
</dbReference>
<dbReference type="Pfam" id="PF01494">
    <property type="entry name" value="FAD_binding_3"/>
    <property type="match status" value="1"/>
</dbReference>
<keyword evidence="5" id="KW-1185">Reference proteome</keyword>
<gene>
    <name evidence="4" type="ORF">C7M71_001345</name>
</gene>
<dbReference type="Proteomes" id="UP000249340">
    <property type="component" value="Chromosome"/>
</dbReference>
<evidence type="ECO:0000313" key="5">
    <source>
        <dbReference type="Proteomes" id="UP000249340"/>
    </source>
</evidence>
<dbReference type="GO" id="GO:0071949">
    <property type="term" value="F:FAD binding"/>
    <property type="evidence" value="ECO:0007669"/>
    <property type="project" value="InterPro"/>
</dbReference>
<dbReference type="NCBIfam" id="NF004834">
    <property type="entry name" value="PRK06185.1-3"/>
    <property type="match status" value="1"/>
</dbReference>
<evidence type="ECO:0000256" key="2">
    <source>
        <dbReference type="SAM" id="MobiDB-lite"/>
    </source>
</evidence>
<dbReference type="RefSeq" id="WP_111489104.1">
    <property type="nucleotide sequence ID" value="NZ_CP031264.1"/>
</dbReference>
<evidence type="ECO:0000256" key="1">
    <source>
        <dbReference type="ARBA" id="ARBA00023002"/>
    </source>
</evidence>
<proteinExistence type="predicted"/>
<evidence type="ECO:0000259" key="3">
    <source>
        <dbReference type="Pfam" id="PF01494"/>
    </source>
</evidence>
<sequence>MAREETACCIVGGGPAGMMLGLLLARAGVRVQVLEKHGDFLRDFRGDTVHASTLTLLDELGLGESFWAIPHRLLAQALLPLSGPRPVTVDLDLLPGPHKHIAMVPQWDLLGLLARAAGQEPTFTLRMATEVTGLLREGDAVTGVRYRTQDGQCGELHATLTVACDGRTSTVRAASGLRHRDFGVPLDVWWFRLPRHPGDPEGLAARAGRGGALVLIDRGEYFQVGYLIRKGSDARMRAEGIDAFRTRLAALLPRMPDRAAAVRSWDEVKLLNVRLDRMQRWFTPGLLCIGDAAHAMSPIGGVGINLAIQDAVATARLLAAPLLAGRVGGRDLARVQLRRWLPTVVTQSLQWVMHQTLVKHGLTGAADAAERDTPPKPALLLQRFRRLRAALAHVIAIGVLPEHAPAFARRPPTPPSRGPEAVGPRATPRP</sequence>
<organism evidence="4 5">
    <name type="scientific">Peterkaempfera bronchialis</name>
    <dbReference type="NCBI Taxonomy" id="2126346"/>
    <lineage>
        <taxon>Bacteria</taxon>
        <taxon>Bacillati</taxon>
        <taxon>Actinomycetota</taxon>
        <taxon>Actinomycetes</taxon>
        <taxon>Kitasatosporales</taxon>
        <taxon>Streptomycetaceae</taxon>
        <taxon>Peterkaempfera</taxon>
    </lineage>
</organism>
<dbReference type="InterPro" id="IPR050631">
    <property type="entry name" value="PheA/TfdB_FAD_monoxygenase"/>
</dbReference>
<evidence type="ECO:0000313" key="4">
    <source>
        <dbReference type="EMBL" id="AXI76325.1"/>
    </source>
</evidence>
<dbReference type="SUPFAM" id="SSF51905">
    <property type="entry name" value="FAD/NAD(P)-binding domain"/>
    <property type="match status" value="1"/>
</dbReference>
<dbReference type="EMBL" id="CP031264">
    <property type="protein sequence ID" value="AXI76325.1"/>
    <property type="molecule type" value="Genomic_DNA"/>
</dbReference>
<dbReference type="GO" id="GO:0016491">
    <property type="term" value="F:oxidoreductase activity"/>
    <property type="evidence" value="ECO:0007669"/>
    <property type="project" value="UniProtKB-KW"/>
</dbReference>
<dbReference type="PRINTS" id="PR00420">
    <property type="entry name" value="RNGMNOXGNASE"/>
</dbReference>
<dbReference type="KEGG" id="stri:C7M71_001345"/>
<dbReference type="PANTHER" id="PTHR43476">
    <property type="entry name" value="3-(3-HYDROXY-PHENYL)PROPIONATE/3-HYDROXYCINNAMIC ACID HYDROXYLASE"/>
    <property type="match status" value="1"/>
</dbReference>
<feature type="domain" description="FAD-binding" evidence="3">
    <location>
        <begin position="5"/>
        <end position="322"/>
    </location>
</feature>
<dbReference type="PANTHER" id="PTHR43476:SF5">
    <property type="entry name" value="FAD-DEPENDENT MONOOXYGENASE"/>
    <property type="match status" value="1"/>
</dbReference>
<keyword evidence="1" id="KW-0560">Oxidoreductase</keyword>
<reference evidence="5" key="1">
    <citation type="submission" date="2018-07" db="EMBL/GenBank/DDBJ databases">
        <title>Streptacidiphilus bronchialis DSM 106435 chromosome.</title>
        <authorList>
            <person name="Batra D."/>
            <person name="Gulvik C.A."/>
        </authorList>
    </citation>
    <scope>NUCLEOTIDE SEQUENCE [LARGE SCALE GENOMIC DNA]</scope>
    <source>
        <strain evidence="5">DSM 106435</strain>
    </source>
</reference>
<name>A0A345SRH0_9ACTN</name>
<dbReference type="InterPro" id="IPR002938">
    <property type="entry name" value="FAD-bd"/>
</dbReference>
<dbReference type="OrthoDB" id="9791689at2"/>
<accession>A0A345SRH0</accession>